<evidence type="ECO:0000313" key="1">
    <source>
        <dbReference type="EMBL" id="MCI90420.1"/>
    </source>
</evidence>
<organism evidence="1 2">
    <name type="scientific">Trifolium medium</name>
    <dbReference type="NCBI Taxonomy" id="97028"/>
    <lineage>
        <taxon>Eukaryota</taxon>
        <taxon>Viridiplantae</taxon>
        <taxon>Streptophyta</taxon>
        <taxon>Embryophyta</taxon>
        <taxon>Tracheophyta</taxon>
        <taxon>Spermatophyta</taxon>
        <taxon>Magnoliopsida</taxon>
        <taxon>eudicotyledons</taxon>
        <taxon>Gunneridae</taxon>
        <taxon>Pentapetalae</taxon>
        <taxon>rosids</taxon>
        <taxon>fabids</taxon>
        <taxon>Fabales</taxon>
        <taxon>Fabaceae</taxon>
        <taxon>Papilionoideae</taxon>
        <taxon>50 kb inversion clade</taxon>
        <taxon>NPAAA clade</taxon>
        <taxon>Hologalegina</taxon>
        <taxon>IRL clade</taxon>
        <taxon>Trifolieae</taxon>
        <taxon>Trifolium</taxon>
    </lineage>
</organism>
<protein>
    <submittedName>
        <fullName evidence="1">Uncharacterized protein</fullName>
    </submittedName>
</protein>
<proteinExistence type="predicted"/>
<dbReference type="EMBL" id="LXQA011244238">
    <property type="protein sequence ID" value="MCI90420.1"/>
    <property type="molecule type" value="Genomic_DNA"/>
</dbReference>
<feature type="non-terminal residue" evidence="1">
    <location>
        <position position="27"/>
    </location>
</feature>
<keyword evidence="2" id="KW-1185">Reference proteome</keyword>
<dbReference type="AlphaFoldDB" id="A0A392VVE9"/>
<reference evidence="1 2" key="1">
    <citation type="journal article" date="2018" name="Front. Plant Sci.">
        <title>Red Clover (Trifolium pratense) and Zigzag Clover (T. medium) - A Picture of Genomic Similarities and Differences.</title>
        <authorList>
            <person name="Dluhosova J."/>
            <person name="Istvanek J."/>
            <person name="Nedelnik J."/>
            <person name="Repkova J."/>
        </authorList>
    </citation>
    <scope>NUCLEOTIDE SEQUENCE [LARGE SCALE GENOMIC DNA]</scope>
    <source>
        <strain evidence="2">cv. 10/8</strain>
        <tissue evidence="1">Leaf</tissue>
    </source>
</reference>
<comment type="caution">
    <text evidence="1">The sequence shown here is derived from an EMBL/GenBank/DDBJ whole genome shotgun (WGS) entry which is preliminary data.</text>
</comment>
<dbReference type="Proteomes" id="UP000265520">
    <property type="component" value="Unassembled WGS sequence"/>
</dbReference>
<sequence>MALQVTVVKKVVVGERRRVEDYVGEER</sequence>
<accession>A0A392VVE9</accession>
<name>A0A392VVE9_9FABA</name>
<evidence type="ECO:0000313" key="2">
    <source>
        <dbReference type="Proteomes" id="UP000265520"/>
    </source>
</evidence>